<keyword evidence="3" id="KW-0808">Transferase</keyword>
<dbReference type="AlphaFoldDB" id="A0A3B1BMD1"/>
<accession>A0A3B1BMD1</accession>
<evidence type="ECO:0000256" key="1">
    <source>
        <dbReference type="ARBA" id="ARBA00001933"/>
    </source>
</evidence>
<dbReference type="EC" id="2.5.1.49" evidence="3"/>
<evidence type="ECO:0000313" key="3">
    <source>
        <dbReference type="EMBL" id="VAX19119.1"/>
    </source>
</evidence>
<dbReference type="GO" id="GO:0016846">
    <property type="term" value="F:carbon-sulfur lyase activity"/>
    <property type="evidence" value="ECO:0007669"/>
    <property type="project" value="TreeGrafter"/>
</dbReference>
<dbReference type="Gene3D" id="3.90.1150.10">
    <property type="entry name" value="Aspartate Aminotransferase, domain 1"/>
    <property type="match status" value="1"/>
</dbReference>
<dbReference type="PANTHER" id="PTHR11808">
    <property type="entry name" value="TRANS-SULFURATION ENZYME FAMILY MEMBER"/>
    <property type="match status" value="1"/>
</dbReference>
<dbReference type="GO" id="GO:0005737">
    <property type="term" value="C:cytoplasm"/>
    <property type="evidence" value="ECO:0007669"/>
    <property type="project" value="TreeGrafter"/>
</dbReference>
<dbReference type="EC" id="2.5.1.48" evidence="3"/>
<keyword evidence="2" id="KW-0663">Pyridoxal phosphate</keyword>
<organism evidence="3">
    <name type="scientific">hydrothermal vent metagenome</name>
    <dbReference type="NCBI Taxonomy" id="652676"/>
    <lineage>
        <taxon>unclassified sequences</taxon>
        <taxon>metagenomes</taxon>
        <taxon>ecological metagenomes</taxon>
    </lineage>
</organism>
<dbReference type="FunFam" id="3.40.640.10:FF:000046">
    <property type="entry name" value="Cystathionine gamma-lyase"/>
    <property type="match status" value="1"/>
</dbReference>
<dbReference type="GO" id="GO:0019346">
    <property type="term" value="P:transsulfuration"/>
    <property type="evidence" value="ECO:0007669"/>
    <property type="project" value="InterPro"/>
</dbReference>
<reference evidence="3" key="1">
    <citation type="submission" date="2018-06" db="EMBL/GenBank/DDBJ databases">
        <authorList>
            <person name="Zhirakovskaya E."/>
        </authorList>
    </citation>
    <scope>NUCLEOTIDE SEQUENCE</scope>
</reference>
<dbReference type="GO" id="GO:0030170">
    <property type="term" value="F:pyridoxal phosphate binding"/>
    <property type="evidence" value="ECO:0007669"/>
    <property type="project" value="InterPro"/>
</dbReference>
<dbReference type="InterPro" id="IPR015421">
    <property type="entry name" value="PyrdxlP-dep_Trfase_major"/>
</dbReference>
<dbReference type="GO" id="GO:0003962">
    <property type="term" value="F:cystathionine gamma-synthase activity"/>
    <property type="evidence" value="ECO:0007669"/>
    <property type="project" value="UniProtKB-EC"/>
</dbReference>
<dbReference type="PIRSF" id="PIRSF001434">
    <property type="entry name" value="CGS"/>
    <property type="match status" value="1"/>
</dbReference>
<dbReference type="Gene3D" id="3.40.640.10">
    <property type="entry name" value="Type I PLP-dependent aspartate aminotransferase-like (Major domain)"/>
    <property type="match status" value="1"/>
</dbReference>
<proteinExistence type="predicted"/>
<dbReference type="PANTHER" id="PTHR11808:SF80">
    <property type="entry name" value="CYSTATHIONINE GAMMA-LYASE"/>
    <property type="match status" value="1"/>
</dbReference>
<dbReference type="GO" id="GO:0003961">
    <property type="term" value="F:O-acetylhomoserine aminocarboxypropyltransferase activity"/>
    <property type="evidence" value="ECO:0007669"/>
    <property type="project" value="UniProtKB-EC"/>
</dbReference>
<name>A0A3B1BMD1_9ZZZZ</name>
<dbReference type="InterPro" id="IPR000277">
    <property type="entry name" value="Cys/Met-Metab_PyrdxlP-dep_enz"/>
</dbReference>
<comment type="cofactor">
    <cofactor evidence="1">
        <name>pyridoxal 5'-phosphate</name>
        <dbReference type="ChEBI" id="CHEBI:597326"/>
    </cofactor>
</comment>
<dbReference type="InterPro" id="IPR015424">
    <property type="entry name" value="PyrdxlP-dep_Trfase"/>
</dbReference>
<dbReference type="SUPFAM" id="SSF53383">
    <property type="entry name" value="PLP-dependent transferases"/>
    <property type="match status" value="1"/>
</dbReference>
<sequence>MEDKKKQKIDESKYSMDTQIIYGKDVSNKWDYSHHVTAPISSSTTFRLDSVDRGALGFMQFAHTHDDENQAPILIYDRLGEPNKDMLEENLAHVEKGEMAVTFTSGMGAISGVLGVLTKSGDEIIIHKTLYGCTISLFTNWYPRYNIAVKATDLTITDNILELVNEKTKVIYFETPANPNMDIIDIGAIRKIVDKLNEERDNLQKIQIVVDNTFATPYCQRPIELGSDFTVHSLTKGIGGFGTDMGGAVIGRKEFRDLLLLYRKDFGGVLNPKSAWAILTYGLPSLGIRQRHQIQSAMRIAEFLDNNPKVEKVNYPGLKSFKHYVLAQQQMKDFHGNFAPGTLIYFTLKGSSPSDCKEKGSKFMDFAADNAYTMTLAVSLGHTRTLIEHPASMTHSVVPPDNLAEHGIDAGGIRLAIGLENVEDILKDLNACLDVI</sequence>
<protein>
    <submittedName>
        <fullName evidence="3">O-acetylhomoserine sulfhydrylase / O-succinylhomoserine sulfhydrylase</fullName>
        <ecNumber evidence="3">2.5.1.48</ecNumber>
        <ecNumber evidence="3">2.5.1.49</ecNumber>
    </submittedName>
</protein>
<gene>
    <name evidence="3" type="ORF">MNBD_IGNAVI01-2278</name>
</gene>
<dbReference type="Pfam" id="PF01053">
    <property type="entry name" value="Cys_Met_Meta_PP"/>
    <property type="match status" value="1"/>
</dbReference>
<dbReference type="InterPro" id="IPR015422">
    <property type="entry name" value="PyrdxlP-dep_Trfase_small"/>
</dbReference>
<dbReference type="EMBL" id="UOGD01000129">
    <property type="protein sequence ID" value="VAX19119.1"/>
    <property type="molecule type" value="Genomic_DNA"/>
</dbReference>
<evidence type="ECO:0000256" key="2">
    <source>
        <dbReference type="ARBA" id="ARBA00022898"/>
    </source>
</evidence>